<keyword evidence="4" id="KW-1185">Reference proteome</keyword>
<proteinExistence type="predicted"/>
<name>A0A4S8LRG4_DENBC</name>
<dbReference type="AlphaFoldDB" id="A0A4S8LRG4"/>
<feature type="domain" description="Heterokaryon incompatibility" evidence="2">
    <location>
        <begin position="125"/>
        <end position="185"/>
    </location>
</feature>
<organism evidence="3 4">
    <name type="scientific">Dendrothele bispora (strain CBS 962.96)</name>
    <dbReference type="NCBI Taxonomy" id="1314807"/>
    <lineage>
        <taxon>Eukaryota</taxon>
        <taxon>Fungi</taxon>
        <taxon>Dikarya</taxon>
        <taxon>Basidiomycota</taxon>
        <taxon>Agaricomycotina</taxon>
        <taxon>Agaricomycetes</taxon>
        <taxon>Agaricomycetidae</taxon>
        <taxon>Agaricales</taxon>
        <taxon>Agaricales incertae sedis</taxon>
        <taxon>Dendrothele</taxon>
    </lineage>
</organism>
<evidence type="ECO:0000313" key="3">
    <source>
        <dbReference type="EMBL" id="THU92036.1"/>
    </source>
</evidence>
<accession>A0A4S8LRG4</accession>
<dbReference type="EMBL" id="ML179290">
    <property type="protein sequence ID" value="THU92036.1"/>
    <property type="molecule type" value="Genomic_DNA"/>
</dbReference>
<feature type="region of interest" description="Disordered" evidence="1">
    <location>
        <begin position="24"/>
        <end position="51"/>
    </location>
</feature>
<evidence type="ECO:0000259" key="2">
    <source>
        <dbReference type="Pfam" id="PF06985"/>
    </source>
</evidence>
<feature type="compositionally biased region" description="Basic and acidic residues" evidence="1">
    <location>
        <begin position="36"/>
        <end position="49"/>
    </location>
</feature>
<dbReference type="Pfam" id="PF06985">
    <property type="entry name" value="HET"/>
    <property type="match status" value="1"/>
</dbReference>
<feature type="region of interest" description="Disordered" evidence="1">
    <location>
        <begin position="80"/>
        <end position="119"/>
    </location>
</feature>
<dbReference type="PANTHER" id="PTHR10622:SF10">
    <property type="entry name" value="HET DOMAIN-CONTAINING PROTEIN"/>
    <property type="match status" value="1"/>
</dbReference>
<dbReference type="OrthoDB" id="5122891at2759"/>
<dbReference type="Proteomes" id="UP000297245">
    <property type="component" value="Unassembled WGS sequence"/>
</dbReference>
<reference evidence="3 4" key="1">
    <citation type="journal article" date="2019" name="Nat. Ecol. Evol.">
        <title>Megaphylogeny resolves global patterns of mushroom evolution.</title>
        <authorList>
            <person name="Varga T."/>
            <person name="Krizsan K."/>
            <person name="Foldi C."/>
            <person name="Dima B."/>
            <person name="Sanchez-Garcia M."/>
            <person name="Sanchez-Ramirez S."/>
            <person name="Szollosi G.J."/>
            <person name="Szarkandi J.G."/>
            <person name="Papp V."/>
            <person name="Albert L."/>
            <person name="Andreopoulos W."/>
            <person name="Angelini C."/>
            <person name="Antonin V."/>
            <person name="Barry K.W."/>
            <person name="Bougher N.L."/>
            <person name="Buchanan P."/>
            <person name="Buyck B."/>
            <person name="Bense V."/>
            <person name="Catcheside P."/>
            <person name="Chovatia M."/>
            <person name="Cooper J."/>
            <person name="Damon W."/>
            <person name="Desjardin D."/>
            <person name="Finy P."/>
            <person name="Geml J."/>
            <person name="Haridas S."/>
            <person name="Hughes K."/>
            <person name="Justo A."/>
            <person name="Karasinski D."/>
            <person name="Kautmanova I."/>
            <person name="Kiss B."/>
            <person name="Kocsube S."/>
            <person name="Kotiranta H."/>
            <person name="LaButti K.M."/>
            <person name="Lechner B.E."/>
            <person name="Liimatainen K."/>
            <person name="Lipzen A."/>
            <person name="Lukacs Z."/>
            <person name="Mihaltcheva S."/>
            <person name="Morgado L.N."/>
            <person name="Niskanen T."/>
            <person name="Noordeloos M.E."/>
            <person name="Ohm R.A."/>
            <person name="Ortiz-Santana B."/>
            <person name="Ovrebo C."/>
            <person name="Racz N."/>
            <person name="Riley R."/>
            <person name="Savchenko A."/>
            <person name="Shiryaev A."/>
            <person name="Soop K."/>
            <person name="Spirin V."/>
            <person name="Szebenyi C."/>
            <person name="Tomsovsky M."/>
            <person name="Tulloss R.E."/>
            <person name="Uehling J."/>
            <person name="Grigoriev I.V."/>
            <person name="Vagvolgyi C."/>
            <person name="Papp T."/>
            <person name="Martin F.M."/>
            <person name="Miettinen O."/>
            <person name="Hibbett D.S."/>
            <person name="Nagy L.G."/>
        </authorList>
    </citation>
    <scope>NUCLEOTIDE SEQUENCE [LARGE SCALE GENOMIC DNA]</scope>
    <source>
        <strain evidence="3 4">CBS 962.96</strain>
    </source>
</reference>
<gene>
    <name evidence="3" type="ORF">K435DRAFT_862855</name>
</gene>
<evidence type="ECO:0000313" key="4">
    <source>
        <dbReference type="Proteomes" id="UP000297245"/>
    </source>
</evidence>
<feature type="non-terminal residue" evidence="3">
    <location>
        <position position="242"/>
    </location>
</feature>
<protein>
    <recommendedName>
        <fullName evidence="2">Heterokaryon incompatibility domain-containing protein</fullName>
    </recommendedName>
</protein>
<feature type="compositionally biased region" description="Acidic residues" evidence="1">
    <location>
        <begin position="97"/>
        <end position="115"/>
    </location>
</feature>
<dbReference type="InterPro" id="IPR010730">
    <property type="entry name" value="HET"/>
</dbReference>
<sequence>MTHNTTSVIWAMGFSSLEAKTKSRSFKTCPGPHQSLELRTEGENTEKARPCFPSPSKTMLFSLIPGGEKEVTFQDIQDRVKEKSNRRVSGDKSDMEVSGDESNSDVPNEMDDESDGRDLGADWRKVEGACAHAQKYGWRWIWIDSCCIDRSSSTELSESINSMYRLYEDAGVCYVYLSDASSEEDPRNSDSRFRESKWFMRGWTLQELIAPSASVVFLDCSWKKIGTRYSLRDVISAITSVP</sequence>
<dbReference type="PANTHER" id="PTHR10622">
    <property type="entry name" value="HET DOMAIN-CONTAINING PROTEIN"/>
    <property type="match status" value="1"/>
</dbReference>
<feature type="compositionally biased region" description="Basic and acidic residues" evidence="1">
    <location>
        <begin position="80"/>
        <end position="95"/>
    </location>
</feature>
<evidence type="ECO:0000256" key="1">
    <source>
        <dbReference type="SAM" id="MobiDB-lite"/>
    </source>
</evidence>